<accession>A0A0J8D940</accession>
<dbReference type="NCBIfam" id="TIGR00254">
    <property type="entry name" value="GGDEF"/>
    <property type="match status" value="1"/>
</dbReference>
<dbReference type="SMART" id="SM00267">
    <property type="entry name" value="GGDEF"/>
    <property type="match status" value="1"/>
</dbReference>
<evidence type="ECO:0000313" key="2">
    <source>
        <dbReference type="EMBL" id="KMT22540.1"/>
    </source>
</evidence>
<dbReference type="PROSITE" id="PS50887">
    <property type="entry name" value="GGDEF"/>
    <property type="match status" value="1"/>
</dbReference>
<dbReference type="AlphaFoldDB" id="A0A0J8D940"/>
<dbReference type="Proteomes" id="UP000036756">
    <property type="component" value="Unassembled WGS sequence"/>
</dbReference>
<dbReference type="PATRIC" id="fig|1121307.3.peg.89"/>
<dbReference type="OrthoDB" id="9805474at2"/>
<dbReference type="SUPFAM" id="SSF55073">
    <property type="entry name" value="Nucleotide cyclase"/>
    <property type="match status" value="1"/>
</dbReference>
<dbReference type="InterPro" id="IPR000160">
    <property type="entry name" value="GGDEF_dom"/>
</dbReference>
<dbReference type="RefSeq" id="WP_048569987.1">
    <property type="nucleotide sequence ID" value="NZ_LFVU01000007.1"/>
</dbReference>
<dbReference type="GO" id="GO:1902201">
    <property type="term" value="P:negative regulation of bacterial-type flagellum-dependent cell motility"/>
    <property type="evidence" value="ECO:0007669"/>
    <property type="project" value="TreeGrafter"/>
</dbReference>
<organism evidence="2 3">
    <name type="scientific">Clostridium cylindrosporum DSM 605</name>
    <dbReference type="NCBI Taxonomy" id="1121307"/>
    <lineage>
        <taxon>Bacteria</taxon>
        <taxon>Bacillati</taxon>
        <taxon>Bacillota</taxon>
        <taxon>Clostridia</taxon>
        <taxon>Eubacteriales</taxon>
        <taxon>Clostridiaceae</taxon>
        <taxon>Clostridium</taxon>
    </lineage>
</organism>
<protein>
    <submittedName>
        <fullName evidence="2">Response regulator PleD</fullName>
        <ecNumber evidence="2">2.7.7.65</ecNumber>
    </submittedName>
</protein>
<comment type="caution">
    <text evidence="2">The sequence shown here is derived from an EMBL/GenBank/DDBJ whole genome shotgun (WGS) entry which is preliminary data.</text>
</comment>
<dbReference type="EC" id="2.7.7.65" evidence="2"/>
<keyword evidence="2" id="KW-0808">Transferase</keyword>
<dbReference type="InterPro" id="IPR050469">
    <property type="entry name" value="Diguanylate_Cyclase"/>
</dbReference>
<dbReference type="FunFam" id="3.30.70.270:FF:000001">
    <property type="entry name" value="Diguanylate cyclase domain protein"/>
    <property type="match status" value="1"/>
</dbReference>
<evidence type="ECO:0000313" key="3">
    <source>
        <dbReference type="Proteomes" id="UP000036756"/>
    </source>
</evidence>
<dbReference type="Pfam" id="PF00990">
    <property type="entry name" value="GGDEF"/>
    <property type="match status" value="1"/>
</dbReference>
<dbReference type="STRING" id="1121307.CLCY_10c00870"/>
<dbReference type="CDD" id="cd01949">
    <property type="entry name" value="GGDEF"/>
    <property type="match status" value="1"/>
</dbReference>
<reference evidence="2 3" key="1">
    <citation type="submission" date="2015-06" db="EMBL/GenBank/DDBJ databases">
        <title>Draft genome sequence of the purine-degrading Clostridium cylindrosporum HC-1 (DSM 605).</title>
        <authorList>
            <person name="Poehlein A."/>
            <person name="Schiel-Bengelsdorf B."/>
            <person name="Bengelsdorf F."/>
            <person name="Daniel R."/>
            <person name="Duerre P."/>
        </authorList>
    </citation>
    <scope>NUCLEOTIDE SEQUENCE [LARGE SCALE GENOMIC DNA]</scope>
    <source>
        <strain evidence="2 3">DSM 605</strain>
    </source>
</reference>
<gene>
    <name evidence="2" type="primary">pleD</name>
    <name evidence="2" type="ORF">CLCY_10c00870</name>
</gene>
<proteinExistence type="predicted"/>
<keyword evidence="3" id="KW-1185">Reference proteome</keyword>
<dbReference type="InterPro" id="IPR043128">
    <property type="entry name" value="Rev_trsase/Diguanyl_cyclase"/>
</dbReference>
<evidence type="ECO:0000259" key="1">
    <source>
        <dbReference type="PROSITE" id="PS50887"/>
    </source>
</evidence>
<dbReference type="GO" id="GO:0043709">
    <property type="term" value="P:cell adhesion involved in single-species biofilm formation"/>
    <property type="evidence" value="ECO:0007669"/>
    <property type="project" value="TreeGrafter"/>
</dbReference>
<dbReference type="PANTHER" id="PTHR45138:SF9">
    <property type="entry name" value="DIGUANYLATE CYCLASE DGCM-RELATED"/>
    <property type="match status" value="1"/>
</dbReference>
<dbReference type="InterPro" id="IPR029787">
    <property type="entry name" value="Nucleotide_cyclase"/>
</dbReference>
<sequence>MNIVEEVKNRLSVFKNLYDIFRLVDPVNKKTITVNDNSIEESKGYCYDFWKRDEFCKNCISIRAYLEDDTFVKIQNNEGKIFLVTATPLILNNNRYIVEILKDITQNGKIQTKNDSSENYTEYVLNELNEKIIKDELTGVYNRRYINETLPVNINKSIVKQYPLSVIMADIDFFKKINDNYGHLIGDKILIDFCKLVKYHIRKSTDWLSRYGGEEFLIVLQDTDLHSAYKVAEDIRKSLENTVFQYDDIKIKITASLGVHQLSSHKNNMDELLLGADRNLYHAKITGRNKTVMEL</sequence>
<dbReference type="Gene3D" id="3.30.70.270">
    <property type="match status" value="1"/>
</dbReference>
<feature type="domain" description="GGDEF" evidence="1">
    <location>
        <begin position="162"/>
        <end position="295"/>
    </location>
</feature>
<name>A0A0J8D940_CLOCY</name>
<dbReference type="EMBL" id="LFVU01000007">
    <property type="protein sequence ID" value="KMT22540.1"/>
    <property type="molecule type" value="Genomic_DNA"/>
</dbReference>
<dbReference type="GO" id="GO:0005886">
    <property type="term" value="C:plasma membrane"/>
    <property type="evidence" value="ECO:0007669"/>
    <property type="project" value="TreeGrafter"/>
</dbReference>
<dbReference type="GO" id="GO:0052621">
    <property type="term" value="F:diguanylate cyclase activity"/>
    <property type="evidence" value="ECO:0007669"/>
    <property type="project" value="UniProtKB-EC"/>
</dbReference>
<dbReference type="PANTHER" id="PTHR45138">
    <property type="entry name" value="REGULATORY COMPONENTS OF SENSORY TRANSDUCTION SYSTEM"/>
    <property type="match status" value="1"/>
</dbReference>
<keyword evidence="2" id="KW-0548">Nucleotidyltransferase</keyword>